<comment type="caution">
    <text evidence="2">The sequence shown here is derived from an EMBL/GenBank/DDBJ whole genome shotgun (WGS) entry which is preliminary data.</text>
</comment>
<evidence type="ECO:0000259" key="1">
    <source>
        <dbReference type="PROSITE" id="PS51645"/>
    </source>
</evidence>
<evidence type="ECO:0000313" key="2">
    <source>
        <dbReference type="EMBL" id="KAK2640236.1"/>
    </source>
</evidence>
<dbReference type="PROSITE" id="PS51645">
    <property type="entry name" value="PHR_CRY_ALPHA_BETA"/>
    <property type="match status" value="1"/>
</dbReference>
<dbReference type="Proteomes" id="UP001280121">
    <property type="component" value="Unassembled WGS sequence"/>
</dbReference>
<evidence type="ECO:0000313" key="3">
    <source>
        <dbReference type="Proteomes" id="UP001280121"/>
    </source>
</evidence>
<dbReference type="Gene3D" id="3.40.50.620">
    <property type="entry name" value="HUPs"/>
    <property type="match status" value="1"/>
</dbReference>
<name>A0AAD9TQX0_9ROSI</name>
<dbReference type="InterPro" id="IPR006050">
    <property type="entry name" value="DNA_photolyase_N"/>
</dbReference>
<protein>
    <recommendedName>
        <fullName evidence="1">Photolyase/cryptochrome alpha/beta domain-containing protein</fullName>
    </recommendedName>
</protein>
<accession>A0AAD9TQX0</accession>
<gene>
    <name evidence="2" type="ORF">Ddye_028031</name>
</gene>
<dbReference type="EMBL" id="JANJYI010000008">
    <property type="protein sequence ID" value="KAK2640236.1"/>
    <property type="molecule type" value="Genomic_DNA"/>
</dbReference>
<proteinExistence type="predicted"/>
<dbReference type="SUPFAM" id="SSF52425">
    <property type="entry name" value="Cryptochrome/photolyase, N-terminal domain"/>
    <property type="match status" value="1"/>
</dbReference>
<dbReference type="InterPro" id="IPR036155">
    <property type="entry name" value="Crypto/Photolyase_N_sf"/>
</dbReference>
<reference evidence="2" key="1">
    <citation type="journal article" date="2023" name="Plant J.">
        <title>Genome sequences and population genomics provide insights into the demographic history, inbreeding, and mutation load of two 'living fossil' tree species of Dipteronia.</title>
        <authorList>
            <person name="Feng Y."/>
            <person name="Comes H.P."/>
            <person name="Chen J."/>
            <person name="Zhu S."/>
            <person name="Lu R."/>
            <person name="Zhang X."/>
            <person name="Li P."/>
            <person name="Qiu J."/>
            <person name="Olsen K.M."/>
            <person name="Qiu Y."/>
        </authorList>
    </citation>
    <scope>NUCLEOTIDE SEQUENCE</scope>
    <source>
        <strain evidence="2">KIB01</strain>
    </source>
</reference>
<organism evidence="2 3">
    <name type="scientific">Dipteronia dyeriana</name>
    <dbReference type="NCBI Taxonomy" id="168575"/>
    <lineage>
        <taxon>Eukaryota</taxon>
        <taxon>Viridiplantae</taxon>
        <taxon>Streptophyta</taxon>
        <taxon>Embryophyta</taxon>
        <taxon>Tracheophyta</taxon>
        <taxon>Spermatophyta</taxon>
        <taxon>Magnoliopsida</taxon>
        <taxon>eudicotyledons</taxon>
        <taxon>Gunneridae</taxon>
        <taxon>Pentapetalae</taxon>
        <taxon>rosids</taxon>
        <taxon>malvids</taxon>
        <taxon>Sapindales</taxon>
        <taxon>Sapindaceae</taxon>
        <taxon>Hippocastanoideae</taxon>
        <taxon>Acereae</taxon>
        <taxon>Dipteronia</taxon>
    </lineage>
</organism>
<keyword evidence="3" id="KW-1185">Reference proteome</keyword>
<sequence>MTAIVWFRNDLRILDSEALFKARFSSNMVLPVYCVDPRLFQSTYHFGFPKLKVYAQRETYSKEVNVKNMARKRLRKLVLSSSSSSSLSSKDEFVNPNSSKIPMLQLI</sequence>
<feature type="domain" description="Photolyase/cryptochrome alpha/beta" evidence="1">
    <location>
        <begin position="1"/>
        <end position="107"/>
    </location>
</feature>
<dbReference type="Pfam" id="PF00875">
    <property type="entry name" value="DNA_photolyase"/>
    <property type="match status" value="1"/>
</dbReference>
<dbReference type="AlphaFoldDB" id="A0AAD9TQX0"/>
<dbReference type="InterPro" id="IPR014729">
    <property type="entry name" value="Rossmann-like_a/b/a_fold"/>
</dbReference>